<evidence type="ECO:0000313" key="2">
    <source>
        <dbReference type="EMBL" id="SCU82211.1"/>
    </source>
</evidence>
<dbReference type="InterPro" id="IPR015422">
    <property type="entry name" value="PyrdxlP-dep_Trfase_small"/>
</dbReference>
<feature type="domain" description="Aminotransferase class I/classII large" evidence="1">
    <location>
        <begin position="50"/>
        <end position="364"/>
    </location>
</feature>
<proteinExistence type="predicted"/>
<evidence type="ECO:0000313" key="3">
    <source>
        <dbReference type="Proteomes" id="UP000191144"/>
    </source>
</evidence>
<name>A0A1G4IYN8_9SACH</name>
<keyword evidence="3" id="KW-1185">Reference proteome</keyword>
<dbReference type="AlphaFoldDB" id="A0A1G4IYN8"/>
<dbReference type="SUPFAM" id="SSF53383">
    <property type="entry name" value="PLP-dependent transferases"/>
    <property type="match status" value="1"/>
</dbReference>
<evidence type="ECO:0000259" key="1">
    <source>
        <dbReference type="Pfam" id="PF00155"/>
    </source>
</evidence>
<dbReference type="InterPro" id="IPR015424">
    <property type="entry name" value="PyrdxlP-dep_Trfase"/>
</dbReference>
<dbReference type="Gene3D" id="3.90.1150.10">
    <property type="entry name" value="Aspartate Aminotransferase, domain 1"/>
    <property type="match status" value="1"/>
</dbReference>
<reference evidence="3" key="1">
    <citation type="submission" date="2016-03" db="EMBL/GenBank/DDBJ databases">
        <authorList>
            <person name="Devillers Hugo."/>
        </authorList>
    </citation>
    <scope>NUCLEOTIDE SEQUENCE [LARGE SCALE GENOMIC DNA]</scope>
</reference>
<dbReference type="GO" id="GO:0030170">
    <property type="term" value="F:pyridoxal phosphate binding"/>
    <property type="evidence" value="ECO:0007669"/>
    <property type="project" value="InterPro"/>
</dbReference>
<dbReference type="PANTHER" id="PTHR43510:SF1">
    <property type="entry name" value="AMINOTRANSFERASE FUNCTION, HYPOTHETICAL (EUROFUNG)"/>
    <property type="match status" value="1"/>
</dbReference>
<organism evidence="2 3">
    <name type="scientific">Lachancea meyersii CBS 8951</name>
    <dbReference type="NCBI Taxonomy" id="1266667"/>
    <lineage>
        <taxon>Eukaryota</taxon>
        <taxon>Fungi</taxon>
        <taxon>Dikarya</taxon>
        <taxon>Ascomycota</taxon>
        <taxon>Saccharomycotina</taxon>
        <taxon>Saccharomycetes</taxon>
        <taxon>Saccharomycetales</taxon>
        <taxon>Saccharomycetaceae</taxon>
        <taxon>Lachancea</taxon>
    </lineage>
</organism>
<dbReference type="InterPro" id="IPR004839">
    <property type="entry name" value="Aminotransferase_I/II_large"/>
</dbReference>
<dbReference type="Pfam" id="PF00155">
    <property type="entry name" value="Aminotran_1_2"/>
    <property type="match status" value="1"/>
</dbReference>
<dbReference type="PANTHER" id="PTHR43510">
    <property type="entry name" value="AMINOTRANSFERASE FUNCTION, HYPOTHETICAL (EUROFUNG)"/>
    <property type="match status" value="1"/>
</dbReference>
<dbReference type="Proteomes" id="UP000191144">
    <property type="component" value="Chromosome C"/>
</dbReference>
<sequence length="379" mass="41899">MPSQEHFAIERFMDEYEENVDFNVAETCCHSLTLNELHKLCDEKFELNYDKRLTYGSICGSPELRSLIAKIHSSQNVQLTKENVLITNGAIAANFLVSYALAGPGDHVICVAPTYQQLSSVPRMFGADVDILCLKEVDGYLPHIAELTAMIKPNTKLIVLNNPNNPLGSVIPTDLLEKIATVADDRNITVLCDEVYSPLFHSCGQPKSFVQLSARGIVTGSMSKAYSAAGVRLGWIVSRDTKFLEQAASRRDYNTISVSMVDDEIAHYILRNRDAVLKRNYTLCTENLATLKDFVKSSNGKFSFVHEPEGGSVCLIRVSGIEDTEAFARSLATHYKVLFAPVECFGIPGTLRVGYGNSNLELTKGLELLNKAYNGELEK</sequence>
<dbReference type="CDD" id="cd00609">
    <property type="entry name" value="AAT_like"/>
    <property type="match status" value="1"/>
</dbReference>
<dbReference type="OrthoDB" id="7042322at2759"/>
<accession>A0A1G4IYN8</accession>
<dbReference type="Gene3D" id="3.40.640.10">
    <property type="entry name" value="Type I PLP-dependent aspartate aminotransferase-like (Major domain)"/>
    <property type="match status" value="1"/>
</dbReference>
<dbReference type="EMBL" id="LT598479">
    <property type="protein sequence ID" value="SCU82211.1"/>
    <property type="molecule type" value="Genomic_DNA"/>
</dbReference>
<gene>
    <name evidence="2" type="ORF">LAME_0C00166G</name>
</gene>
<protein>
    <submittedName>
        <fullName evidence="2">LAME_0C00166g1_1</fullName>
    </submittedName>
</protein>
<dbReference type="InterPro" id="IPR015421">
    <property type="entry name" value="PyrdxlP-dep_Trfase_major"/>
</dbReference>